<evidence type="ECO:0000313" key="4">
    <source>
        <dbReference type="Proteomes" id="UP000000707"/>
    </source>
</evidence>
<dbReference type="HOGENOM" id="CLU_066299_0_0_1"/>
<organism evidence="4">
    <name type="scientific">Candida tenuis (strain ATCC 10573 / BCRC 21748 / CBS 615 / JCM 9827 / NBRC 10315 / NRRL Y-1498 / VKM Y-70)</name>
    <name type="common">Yeast</name>
    <name type="synonym">Yamadazyma tenuis</name>
    <dbReference type="NCBI Taxonomy" id="590646"/>
    <lineage>
        <taxon>Eukaryota</taxon>
        <taxon>Fungi</taxon>
        <taxon>Dikarya</taxon>
        <taxon>Ascomycota</taxon>
        <taxon>Saccharomycotina</taxon>
        <taxon>Pichiomycetes</taxon>
        <taxon>Debaryomycetaceae</taxon>
        <taxon>Yamadazyma</taxon>
    </lineage>
</organism>
<dbReference type="AlphaFoldDB" id="G3BCB0"/>
<gene>
    <name evidence="3" type="ORF">CANTEDRAFT_116224</name>
</gene>
<dbReference type="PANTHER" id="PTHR28232">
    <property type="entry name" value="TRANSCRIPTIONAL REGULATORY PROTEIN RXT2"/>
    <property type="match status" value="1"/>
</dbReference>
<protein>
    <recommendedName>
        <fullName evidence="2">Transcriptional regulatory protein RXT2 N-terminal domain-containing protein</fullName>
    </recommendedName>
</protein>
<dbReference type="GO" id="GO:0033698">
    <property type="term" value="C:Rpd3L complex"/>
    <property type="evidence" value="ECO:0007669"/>
    <property type="project" value="TreeGrafter"/>
</dbReference>
<feature type="region of interest" description="Disordered" evidence="1">
    <location>
        <begin position="200"/>
        <end position="238"/>
    </location>
</feature>
<evidence type="ECO:0000313" key="3">
    <source>
        <dbReference type="EMBL" id="EGV61037.1"/>
    </source>
</evidence>
<proteinExistence type="predicted"/>
<feature type="compositionally biased region" description="Acidic residues" evidence="1">
    <location>
        <begin position="85"/>
        <end position="117"/>
    </location>
</feature>
<feature type="compositionally biased region" description="Acidic residues" evidence="1">
    <location>
        <begin position="226"/>
        <end position="238"/>
    </location>
</feature>
<dbReference type="Pfam" id="PF08595">
    <property type="entry name" value="RXT2_N"/>
    <property type="match status" value="1"/>
</dbReference>
<dbReference type="EMBL" id="GL996528">
    <property type="protein sequence ID" value="EGV61037.1"/>
    <property type="molecule type" value="Genomic_DNA"/>
</dbReference>
<dbReference type="InterPro" id="IPR039602">
    <property type="entry name" value="Rxt2"/>
</dbReference>
<evidence type="ECO:0000259" key="2">
    <source>
        <dbReference type="Pfam" id="PF08595"/>
    </source>
</evidence>
<sequence length="325" mass="37400">MLDEKSIAVITRFKQALANDTIPVAADSHILDSNRGQKLVDEIENDDHLRTKVVEFNGTNYLVSSNRKISSSTRRNKRRWQEYYESTDDHEDNEIDDNDEGSETGGGDDDRDYDEDLNPLHDFNVTEILSPLSHPSEIISHPVLSGTFKSEALSKLATELIEVIESEQNTLNWFNKLLQVLNGEDWYYLLEENLGLPKYDHGLVNDEEPENPDKKPSPSQNGAPEPEGESNAEVDDVSDPFFMLPDTLKKYEMHQARVVEEPEPGKESELEHVQEDLINHLQVSIQRQQEHIKNLMKLRENIVRADRLKTSLWKWGKEMYDKKSS</sequence>
<dbReference type="PANTHER" id="PTHR28232:SF1">
    <property type="entry name" value="TRANSCRIPTIONAL REGULATORY PROTEIN RXT2"/>
    <property type="match status" value="1"/>
</dbReference>
<dbReference type="InterPro" id="IPR013904">
    <property type="entry name" value="RXT2_N"/>
</dbReference>
<name>G3BCB0_CANTC</name>
<accession>G3BCB0</accession>
<evidence type="ECO:0000256" key="1">
    <source>
        <dbReference type="SAM" id="MobiDB-lite"/>
    </source>
</evidence>
<reference evidence="3 4" key="1">
    <citation type="journal article" date="2011" name="Proc. Natl. Acad. Sci. U.S.A.">
        <title>Comparative genomics of xylose-fermenting fungi for enhanced biofuel production.</title>
        <authorList>
            <person name="Wohlbach D.J."/>
            <person name="Kuo A."/>
            <person name="Sato T.K."/>
            <person name="Potts K.M."/>
            <person name="Salamov A.A."/>
            <person name="LaButti K.M."/>
            <person name="Sun H."/>
            <person name="Clum A."/>
            <person name="Pangilinan J.L."/>
            <person name="Lindquist E.A."/>
            <person name="Lucas S."/>
            <person name="Lapidus A."/>
            <person name="Jin M."/>
            <person name="Gunawan C."/>
            <person name="Balan V."/>
            <person name="Dale B.E."/>
            <person name="Jeffries T.W."/>
            <person name="Zinkel R."/>
            <person name="Barry K.W."/>
            <person name="Grigoriev I.V."/>
            <person name="Gasch A.P."/>
        </authorList>
    </citation>
    <scope>NUCLEOTIDE SEQUENCE [LARGE SCALE GENOMIC DNA]</scope>
    <source>
        <strain evidence="4">ATCC 10573 / BCRC 21748 / CBS 615 / JCM 9827 / NBRC 10315 / NRRL Y-1498 / VKM Y-70</strain>
    </source>
</reference>
<dbReference type="OrthoDB" id="2405722at2759"/>
<feature type="domain" description="Transcriptional regulatory protein RXT2 N-terminal" evidence="2">
    <location>
        <begin position="33"/>
        <end position="184"/>
    </location>
</feature>
<dbReference type="Proteomes" id="UP000000707">
    <property type="component" value="Unassembled WGS sequence"/>
</dbReference>
<feature type="region of interest" description="Disordered" evidence="1">
    <location>
        <begin position="84"/>
        <end position="118"/>
    </location>
</feature>
<dbReference type="GO" id="GO:0005829">
    <property type="term" value="C:cytosol"/>
    <property type="evidence" value="ECO:0007669"/>
    <property type="project" value="TreeGrafter"/>
</dbReference>
<keyword evidence="4" id="KW-1185">Reference proteome</keyword>